<evidence type="ECO:0000313" key="2">
    <source>
        <dbReference type="EMBL" id="MDT0294143.1"/>
    </source>
</evidence>
<keyword evidence="1" id="KW-0812">Transmembrane</keyword>
<evidence type="ECO:0000313" key="3">
    <source>
        <dbReference type="Proteomes" id="UP001182991"/>
    </source>
</evidence>
<proteinExistence type="predicted"/>
<name>A0ABU2KHK2_9FLAO</name>
<organism evidence="2 3">
    <name type="scientific">Mesonia ostreae</name>
    <dbReference type="NCBI Taxonomy" id="861110"/>
    <lineage>
        <taxon>Bacteria</taxon>
        <taxon>Pseudomonadati</taxon>
        <taxon>Bacteroidota</taxon>
        <taxon>Flavobacteriia</taxon>
        <taxon>Flavobacteriales</taxon>
        <taxon>Flavobacteriaceae</taxon>
        <taxon>Mesonia</taxon>
    </lineage>
</organism>
<gene>
    <name evidence="2" type="ORF">RLT85_05810</name>
</gene>
<keyword evidence="1" id="KW-1133">Transmembrane helix</keyword>
<feature type="transmembrane region" description="Helical" evidence="1">
    <location>
        <begin position="6"/>
        <end position="24"/>
    </location>
</feature>
<dbReference type="Proteomes" id="UP001182991">
    <property type="component" value="Unassembled WGS sequence"/>
</dbReference>
<keyword evidence="3" id="KW-1185">Reference proteome</keyword>
<feature type="transmembrane region" description="Helical" evidence="1">
    <location>
        <begin position="101"/>
        <end position="124"/>
    </location>
</feature>
<dbReference type="RefSeq" id="WP_311401091.1">
    <property type="nucleotide sequence ID" value="NZ_JAVRBG010000004.1"/>
</dbReference>
<feature type="transmembrane region" description="Helical" evidence="1">
    <location>
        <begin position="44"/>
        <end position="60"/>
    </location>
</feature>
<dbReference type="EMBL" id="JAVRBG010000004">
    <property type="protein sequence ID" value="MDT0294143.1"/>
    <property type="molecule type" value="Genomic_DNA"/>
</dbReference>
<evidence type="ECO:0000256" key="1">
    <source>
        <dbReference type="SAM" id="Phobius"/>
    </source>
</evidence>
<keyword evidence="1" id="KW-0472">Membrane</keyword>
<accession>A0ABU2KHK2</accession>
<reference evidence="3" key="1">
    <citation type="submission" date="2023-07" db="EMBL/GenBank/DDBJ databases">
        <title>Isolating and identifying novel microbial strains from the Mariana Trench.</title>
        <authorList>
            <person name="Fu H."/>
        </authorList>
    </citation>
    <scope>NUCLEOTIDE SEQUENCE [LARGE SCALE GENOMIC DNA]</scope>
    <source>
        <strain evidence="3">T-y2</strain>
    </source>
</reference>
<protein>
    <submittedName>
        <fullName evidence="2">Uncharacterized protein</fullName>
    </submittedName>
</protein>
<comment type="caution">
    <text evidence="2">The sequence shown here is derived from an EMBL/GenBank/DDBJ whole genome shotgun (WGS) entry which is preliminary data.</text>
</comment>
<sequence length="126" mass="14803">MLEGVHILYIFVPILVIGVIFLIYKKRNANQSGDFNSKLDYFKFMFILFGIALLGLWFYLPSTPSLASFGHPNNIEDIDSKEELLKLFQDYNQAIVKTTQVVHWLLFLMIFWFLSSFIQLINFLKK</sequence>